<dbReference type="InterPro" id="IPR021952">
    <property type="entry name" value="Flpp3-like"/>
</dbReference>
<sequence length="118" mass="12230">MAPSFVRRPCGCVALLGAGAGVGGATYVESGGLAEYQAYYPVSLEQASAASRTVSGEMHISYTGSIQKKTNEKAIYGKTMDGTRVGVKLESPSAKVTKVNMGVGLMGNKHFPSGFSDC</sequence>
<gene>
    <name evidence="1" type="ORF">H2515_12770</name>
</gene>
<dbReference type="RefSeq" id="WP_198660314.1">
    <property type="nucleotide sequence ID" value="NZ_CP059488.1"/>
</dbReference>
<evidence type="ECO:0000313" key="2">
    <source>
        <dbReference type="Proteomes" id="UP000595420"/>
    </source>
</evidence>
<organism evidence="1 2">
    <name type="scientific">Acidithiobacillus ferrivorans</name>
    <dbReference type="NCBI Taxonomy" id="160808"/>
    <lineage>
        <taxon>Bacteria</taxon>
        <taxon>Pseudomonadati</taxon>
        <taxon>Pseudomonadota</taxon>
        <taxon>Acidithiobacillia</taxon>
        <taxon>Acidithiobacillales</taxon>
        <taxon>Acidithiobacillaceae</taxon>
        <taxon>Acidithiobacillus</taxon>
    </lineage>
</organism>
<proteinExistence type="predicted"/>
<dbReference type="EMBL" id="CP059488">
    <property type="protein sequence ID" value="QQD72263.1"/>
    <property type="molecule type" value="Genomic_DNA"/>
</dbReference>
<dbReference type="Pfam" id="PF12092">
    <property type="entry name" value="DUF3568"/>
    <property type="match status" value="1"/>
</dbReference>
<dbReference type="Proteomes" id="UP000595420">
    <property type="component" value="Chromosome"/>
</dbReference>
<accession>A0A7T5BH59</accession>
<protein>
    <submittedName>
        <fullName evidence="1">DUF3568 family protein</fullName>
    </submittedName>
</protein>
<reference evidence="1 2" key="1">
    <citation type="submission" date="2020-07" db="EMBL/GenBank/DDBJ databases">
        <title>Complete genome sequence analysis of Acidithiobacillus ferrivorans XJFY6S-08 reveals extreme environmental adaptation to alpine acid mine drainage.</title>
        <authorList>
            <person name="Yan L."/>
            <person name="Ni Y."/>
        </authorList>
    </citation>
    <scope>NUCLEOTIDE SEQUENCE [LARGE SCALE GENOMIC DNA]</scope>
    <source>
        <strain evidence="1 2">XJFY6S-08</strain>
    </source>
</reference>
<name>A0A7T5BH59_9PROT</name>
<dbReference type="AlphaFoldDB" id="A0A7T5BH59"/>
<evidence type="ECO:0000313" key="1">
    <source>
        <dbReference type="EMBL" id="QQD72263.1"/>
    </source>
</evidence>